<dbReference type="InterPro" id="IPR055186">
    <property type="entry name" value="C2H2-2nd_BIRD-IDD"/>
</dbReference>
<feature type="domain" description="BIRD-IDD transcription factor second C2H2 zinc finger" evidence="3">
    <location>
        <begin position="94"/>
        <end position="128"/>
    </location>
</feature>
<dbReference type="Proteomes" id="UP000298652">
    <property type="component" value="Chromosome 1"/>
</dbReference>
<evidence type="ECO:0000313" key="4">
    <source>
        <dbReference type="EMBL" id="TKW37724.1"/>
    </source>
</evidence>
<accession>A0A4U6W7U1</accession>
<sequence length="426" mass="44532">MASSCAPTAVPPPEEAPRQPSLQIDGAATKKRRLRGTPGQDAEVVALSPPALLAGWNRWHGCEACGRGFRRPSNNLLGREAGQAQAAAPAKSRRRRVFVCPEPDCPYHAPSRALADLPTLQKHFRRKHGRHGLWACGRGPVCADCNKAHLKTCGARTQLEGYVERQDTGGASWPPPAASGGGVVLGLATTTSTSQQQGQLHEIAASPSSDGLVVSSAMASPTAAAAATSVIAGLGASLAPPTPPARPGALNLELQLMPPVGSCAAVTRRAPPDRPFSATPRLDLSLGLGGALERDAASAAVRLMVEEAREQLLLAMAEKAAAEEARAQAQRRAELAGLELASAQRMRQQAQVELRRAHTAATRQLAAADHMLYGGRRKFHAMAAALISEVGSYVPSIVLADAVVDYGQLNAADVLKQAIQGVDIVN</sequence>
<dbReference type="Gramene" id="TKW37724">
    <property type="protein sequence ID" value="TKW37724"/>
    <property type="gene ID" value="SEVIR_1G066600v2"/>
</dbReference>
<keyword evidence="5" id="KW-1185">Reference proteome</keyword>
<dbReference type="AlphaFoldDB" id="A0A4U6W7U1"/>
<evidence type="ECO:0000256" key="1">
    <source>
        <dbReference type="SAM" id="Coils"/>
    </source>
</evidence>
<dbReference type="GO" id="GO:0003700">
    <property type="term" value="F:DNA-binding transcription factor activity"/>
    <property type="evidence" value="ECO:0007669"/>
    <property type="project" value="TreeGrafter"/>
</dbReference>
<evidence type="ECO:0000259" key="3">
    <source>
        <dbReference type="Pfam" id="PF22996"/>
    </source>
</evidence>
<proteinExistence type="predicted"/>
<organism evidence="4 5">
    <name type="scientific">Setaria viridis</name>
    <name type="common">Green bristlegrass</name>
    <name type="synonym">Setaria italica subsp. viridis</name>
    <dbReference type="NCBI Taxonomy" id="4556"/>
    <lineage>
        <taxon>Eukaryota</taxon>
        <taxon>Viridiplantae</taxon>
        <taxon>Streptophyta</taxon>
        <taxon>Embryophyta</taxon>
        <taxon>Tracheophyta</taxon>
        <taxon>Spermatophyta</taxon>
        <taxon>Magnoliopsida</taxon>
        <taxon>Liliopsida</taxon>
        <taxon>Poales</taxon>
        <taxon>Poaceae</taxon>
        <taxon>PACMAD clade</taxon>
        <taxon>Panicoideae</taxon>
        <taxon>Panicodae</taxon>
        <taxon>Paniceae</taxon>
        <taxon>Cenchrinae</taxon>
        <taxon>Setaria</taxon>
    </lineage>
</organism>
<dbReference type="EMBL" id="CM016552">
    <property type="protein sequence ID" value="TKW37724.1"/>
    <property type="molecule type" value="Genomic_DNA"/>
</dbReference>
<dbReference type="OMA" id="WHGCEAC"/>
<feature type="coiled-coil region" evidence="1">
    <location>
        <begin position="305"/>
        <end position="360"/>
    </location>
</feature>
<dbReference type="PANTHER" id="PTHR10593">
    <property type="entry name" value="SERINE/THREONINE-PROTEIN KINASE RIO"/>
    <property type="match status" value="1"/>
</dbReference>
<dbReference type="GO" id="GO:0005634">
    <property type="term" value="C:nucleus"/>
    <property type="evidence" value="ECO:0007669"/>
    <property type="project" value="TreeGrafter"/>
</dbReference>
<name>A0A4U6W7U1_SETVI</name>
<evidence type="ECO:0000256" key="2">
    <source>
        <dbReference type="SAM" id="MobiDB-lite"/>
    </source>
</evidence>
<reference evidence="4" key="1">
    <citation type="submission" date="2019-03" db="EMBL/GenBank/DDBJ databases">
        <title>WGS assembly of Setaria viridis.</title>
        <authorList>
            <person name="Huang P."/>
            <person name="Jenkins J."/>
            <person name="Grimwood J."/>
            <person name="Barry K."/>
            <person name="Healey A."/>
            <person name="Mamidi S."/>
            <person name="Sreedasyam A."/>
            <person name="Shu S."/>
            <person name="Feldman M."/>
            <person name="Wu J."/>
            <person name="Yu Y."/>
            <person name="Chen C."/>
            <person name="Johnson J."/>
            <person name="Rokhsar D."/>
            <person name="Baxter I."/>
            <person name="Schmutz J."/>
            <person name="Brutnell T."/>
            <person name="Kellogg E."/>
        </authorList>
    </citation>
    <scope>NUCLEOTIDE SEQUENCE [LARGE SCALE GENOMIC DNA]</scope>
</reference>
<dbReference type="Pfam" id="PF22996">
    <property type="entry name" value="C2H2-2nd_BIRD-IDD"/>
    <property type="match status" value="1"/>
</dbReference>
<dbReference type="InterPro" id="IPR031140">
    <property type="entry name" value="IDD1-16"/>
</dbReference>
<protein>
    <recommendedName>
        <fullName evidence="3">BIRD-IDD transcription factor second C2H2 zinc finger domain-containing protein</fullName>
    </recommendedName>
</protein>
<keyword evidence="1" id="KW-0175">Coiled coil</keyword>
<feature type="region of interest" description="Disordered" evidence="2">
    <location>
        <begin position="1"/>
        <end position="25"/>
    </location>
</feature>
<dbReference type="PANTHER" id="PTHR10593:SF10">
    <property type="entry name" value="OS08G0467100 PROTEIN"/>
    <property type="match status" value="1"/>
</dbReference>
<evidence type="ECO:0000313" key="5">
    <source>
        <dbReference type="Proteomes" id="UP000298652"/>
    </source>
</evidence>
<gene>
    <name evidence="4" type="ORF">SEVIR_1G066600v2</name>
</gene>